<accession>A0A5B0RNJ9</accession>
<dbReference type="Proteomes" id="UP000325313">
    <property type="component" value="Unassembled WGS sequence"/>
</dbReference>
<dbReference type="EMBL" id="VDEP01000169">
    <property type="protein sequence ID" value="KAA1127526.1"/>
    <property type="molecule type" value="Genomic_DNA"/>
</dbReference>
<protein>
    <submittedName>
        <fullName evidence="1">Uncharacterized protein</fullName>
    </submittedName>
</protein>
<comment type="caution">
    <text evidence="1">The sequence shown here is derived from an EMBL/GenBank/DDBJ whole genome shotgun (WGS) entry which is preliminary data.</text>
</comment>
<evidence type="ECO:0000313" key="1">
    <source>
        <dbReference type="EMBL" id="KAA1127526.1"/>
    </source>
</evidence>
<organism evidence="1 2">
    <name type="scientific">Puccinia graminis f. sp. tritici</name>
    <dbReference type="NCBI Taxonomy" id="56615"/>
    <lineage>
        <taxon>Eukaryota</taxon>
        <taxon>Fungi</taxon>
        <taxon>Dikarya</taxon>
        <taxon>Basidiomycota</taxon>
        <taxon>Pucciniomycotina</taxon>
        <taxon>Pucciniomycetes</taxon>
        <taxon>Pucciniales</taxon>
        <taxon>Pucciniaceae</taxon>
        <taxon>Puccinia</taxon>
    </lineage>
</organism>
<gene>
    <name evidence="1" type="ORF">PGTUg99_037475</name>
</gene>
<name>A0A5B0RNJ9_PUCGR</name>
<sequence>MNFRRLVNLSINSVVVRTSDLYPCYSSTPIEGILETLLKEYPKLIFQLDRGRNKIASTKRHNQHGMPIPSHLCIPIDHNIDGSMDSTSFGVRICGKAQPNGSLKIMHNAQLNSAL</sequence>
<reference evidence="1 2" key="1">
    <citation type="submission" date="2019-05" db="EMBL/GenBank/DDBJ databases">
        <title>Emergence of the Ug99 lineage of the wheat stem rust pathogen through somatic hybridization.</title>
        <authorList>
            <person name="Li F."/>
            <person name="Upadhyaya N.M."/>
            <person name="Sperschneider J."/>
            <person name="Matny O."/>
            <person name="Nguyen-Phuc H."/>
            <person name="Mago R."/>
            <person name="Raley C."/>
            <person name="Miller M.E."/>
            <person name="Silverstein K.A.T."/>
            <person name="Henningsen E."/>
            <person name="Hirsch C.D."/>
            <person name="Visser B."/>
            <person name="Pretorius Z.A."/>
            <person name="Steffenson B.J."/>
            <person name="Schwessinger B."/>
            <person name="Dodds P.N."/>
            <person name="Figueroa M."/>
        </authorList>
    </citation>
    <scope>NUCLEOTIDE SEQUENCE [LARGE SCALE GENOMIC DNA]</scope>
    <source>
        <strain evidence="1 2">Ug99</strain>
    </source>
</reference>
<dbReference type="AlphaFoldDB" id="A0A5B0RNJ9"/>
<proteinExistence type="predicted"/>
<evidence type="ECO:0000313" key="2">
    <source>
        <dbReference type="Proteomes" id="UP000325313"/>
    </source>
</evidence>